<evidence type="ECO:0000259" key="3">
    <source>
        <dbReference type="Pfam" id="PF20434"/>
    </source>
</evidence>
<feature type="non-terminal residue" evidence="4">
    <location>
        <position position="1"/>
    </location>
</feature>
<sequence length="481" mass="52639">YLEPDERFGMGYLEAVRDVFVSPENGQDAKADVPAQVADSPAKKAKPAEPTVPKPTLTEVRYGEHERHVLDFWKANSKTPTPLVFVIHGGGWKGGSKERVGRFVNVEQLLAAGISVVAINYRFVSHAAAAGIKPPVKAPLHDAARALQFVRSKASEWNIDKARIGAAGGSAGACSSLWLAYHDDLADPKSSDPIARESTRLQCAAVIDAQTTLDPQQMKEWTPNSKYGGHAFGRPGFKEFLQDRNKILPWIAEYSPYALVTADDPPVCLLYSTPPALGQVQKDPTHTANFGAKLQEKCNSVGVGCEFVYTATAKVRHIMASDYLIKNLKAPDKRKYSDGRPAATLRMDAKDHGIVLRYGDGPGKCDYLGARDVWVFEDGGTYYMHYDAAGPKGWLCSLAVSKDLLTWEKKGPVLDFGKAGEDDSKGACYGVTYNDGKQWHMFYLGTPNASREPDRVPSFPYLTMKAKASGPEGPWIKQKDV</sequence>
<feature type="domain" description="BD-FAE-like" evidence="3">
    <location>
        <begin position="74"/>
        <end position="271"/>
    </location>
</feature>
<keyword evidence="1" id="KW-0378">Hydrolase</keyword>
<evidence type="ECO:0000313" key="4">
    <source>
        <dbReference type="EMBL" id="GAF79348.1"/>
    </source>
</evidence>
<evidence type="ECO:0000256" key="2">
    <source>
        <dbReference type="SAM" id="MobiDB-lite"/>
    </source>
</evidence>
<dbReference type="InterPro" id="IPR029058">
    <property type="entry name" value="AB_hydrolase_fold"/>
</dbReference>
<dbReference type="SUPFAM" id="SSF53474">
    <property type="entry name" value="alpha/beta-Hydrolases"/>
    <property type="match status" value="1"/>
</dbReference>
<gene>
    <name evidence="4" type="ORF">S01H1_06197</name>
</gene>
<dbReference type="SUPFAM" id="SSF75005">
    <property type="entry name" value="Arabinanase/levansucrase/invertase"/>
    <property type="match status" value="1"/>
</dbReference>
<accession>X0SE68</accession>
<dbReference type="PANTHER" id="PTHR48081">
    <property type="entry name" value="AB HYDROLASE SUPERFAMILY PROTEIN C4A8.06C"/>
    <property type="match status" value="1"/>
</dbReference>
<feature type="non-terminal residue" evidence="4">
    <location>
        <position position="481"/>
    </location>
</feature>
<dbReference type="GO" id="GO:0004806">
    <property type="term" value="F:triacylglycerol lipase activity"/>
    <property type="evidence" value="ECO:0007669"/>
    <property type="project" value="TreeGrafter"/>
</dbReference>
<dbReference type="InterPro" id="IPR023296">
    <property type="entry name" value="Glyco_hydro_beta-prop_sf"/>
</dbReference>
<proteinExistence type="predicted"/>
<protein>
    <recommendedName>
        <fullName evidence="3">BD-FAE-like domain-containing protein</fullName>
    </recommendedName>
</protein>
<name>X0SE68_9ZZZZ</name>
<reference evidence="4" key="1">
    <citation type="journal article" date="2014" name="Front. Microbiol.">
        <title>High frequency of phylogenetically diverse reductive dehalogenase-homologous genes in deep subseafloor sedimentary metagenomes.</title>
        <authorList>
            <person name="Kawai M."/>
            <person name="Futagami T."/>
            <person name="Toyoda A."/>
            <person name="Takaki Y."/>
            <person name="Nishi S."/>
            <person name="Hori S."/>
            <person name="Arai W."/>
            <person name="Tsubouchi T."/>
            <person name="Morono Y."/>
            <person name="Uchiyama I."/>
            <person name="Ito T."/>
            <person name="Fujiyama A."/>
            <person name="Inagaki F."/>
            <person name="Takami H."/>
        </authorList>
    </citation>
    <scope>NUCLEOTIDE SEQUENCE</scope>
    <source>
        <strain evidence="4">Expedition CK06-06</strain>
    </source>
</reference>
<dbReference type="Gene3D" id="3.40.50.1820">
    <property type="entry name" value="alpha/beta hydrolase"/>
    <property type="match status" value="1"/>
</dbReference>
<feature type="region of interest" description="Disordered" evidence="2">
    <location>
        <begin position="26"/>
        <end position="53"/>
    </location>
</feature>
<dbReference type="PANTHER" id="PTHR48081:SF30">
    <property type="entry name" value="ACETYL-HYDROLASE LIPR-RELATED"/>
    <property type="match status" value="1"/>
</dbReference>
<dbReference type="EMBL" id="BARS01003213">
    <property type="protein sequence ID" value="GAF79348.1"/>
    <property type="molecule type" value="Genomic_DNA"/>
</dbReference>
<dbReference type="ESTHER" id="9zzzz-x0se68">
    <property type="family name" value="BD-FAE"/>
</dbReference>
<dbReference type="InterPro" id="IPR049492">
    <property type="entry name" value="BD-FAE-like_dom"/>
</dbReference>
<dbReference type="AlphaFoldDB" id="X0SE68"/>
<evidence type="ECO:0000256" key="1">
    <source>
        <dbReference type="ARBA" id="ARBA00022801"/>
    </source>
</evidence>
<dbReference type="InterPro" id="IPR050300">
    <property type="entry name" value="GDXG_lipolytic_enzyme"/>
</dbReference>
<organism evidence="4">
    <name type="scientific">marine sediment metagenome</name>
    <dbReference type="NCBI Taxonomy" id="412755"/>
    <lineage>
        <taxon>unclassified sequences</taxon>
        <taxon>metagenomes</taxon>
        <taxon>ecological metagenomes</taxon>
    </lineage>
</organism>
<dbReference type="Pfam" id="PF20434">
    <property type="entry name" value="BD-FAE"/>
    <property type="match status" value="1"/>
</dbReference>
<dbReference type="Gene3D" id="2.115.10.20">
    <property type="entry name" value="Glycosyl hydrolase domain, family 43"/>
    <property type="match status" value="1"/>
</dbReference>
<comment type="caution">
    <text evidence="4">The sequence shown here is derived from an EMBL/GenBank/DDBJ whole genome shotgun (WGS) entry which is preliminary data.</text>
</comment>